<dbReference type="CDD" id="cd03801">
    <property type="entry name" value="GT4_PimA-like"/>
    <property type="match status" value="1"/>
</dbReference>
<dbReference type="OrthoDB" id="9804196at2"/>
<proteinExistence type="predicted"/>
<dbReference type="Pfam" id="PF13692">
    <property type="entry name" value="Glyco_trans_1_4"/>
    <property type="match status" value="1"/>
</dbReference>
<keyword evidence="2" id="KW-0808">Transferase</keyword>
<evidence type="ECO:0000259" key="1">
    <source>
        <dbReference type="Pfam" id="PF13439"/>
    </source>
</evidence>
<name>A0A0S7BL43_9CHLR</name>
<dbReference type="Proteomes" id="UP000055060">
    <property type="component" value="Unassembled WGS sequence"/>
</dbReference>
<dbReference type="GO" id="GO:0016757">
    <property type="term" value="F:glycosyltransferase activity"/>
    <property type="evidence" value="ECO:0007669"/>
    <property type="project" value="TreeGrafter"/>
</dbReference>
<feature type="domain" description="Glycosyltransferase subfamily 4-like N-terminal" evidence="1">
    <location>
        <begin position="15"/>
        <end position="180"/>
    </location>
</feature>
<dbReference type="PANTHER" id="PTHR45947">
    <property type="entry name" value="SULFOQUINOVOSYL TRANSFERASE SQD2"/>
    <property type="match status" value="1"/>
</dbReference>
<sequence>MTRVAMIIHGYAPRIGGAERQVGALAPALRGLGLDVSVLTRRLPGTAAFEIIDGVPVYRLPAAGPKPIAALSFTLCALARLRKLNPDLIHAHEFISPATVALAAQALYRTPFVVTPHLSGPQGDVQKMGHKFLGGWRLAALRNSCAAFIAISSEIDAELASAGIPAERRVMIGNGVDPARFIPVDNETKIRLRKDLGLPTETLVAAYAGRLVPVKRVDRLIGIWPAIRQSIPNAHLAIAGSGPLEGELKALAGDGVQFLGGLADVRPVMQAADILVLPSDAEGLPVSLLEAMACGLPCVATRVGGVPEALIDGETGLLIPPGDPESLAAAILRLFKTPGLRAALSHKARERVLERYSLQEMALRTGALYQAVLNGEAVG</sequence>
<dbReference type="InterPro" id="IPR050194">
    <property type="entry name" value="Glycosyltransferase_grp1"/>
</dbReference>
<dbReference type="PANTHER" id="PTHR45947:SF3">
    <property type="entry name" value="SULFOQUINOVOSYL TRANSFERASE SQD2"/>
    <property type="match status" value="1"/>
</dbReference>
<evidence type="ECO:0000313" key="2">
    <source>
        <dbReference type="EMBL" id="GAP14501.1"/>
    </source>
</evidence>
<dbReference type="SUPFAM" id="SSF53756">
    <property type="entry name" value="UDP-Glycosyltransferase/glycogen phosphorylase"/>
    <property type="match status" value="1"/>
</dbReference>
<keyword evidence="3" id="KW-1185">Reference proteome</keyword>
<reference evidence="2" key="1">
    <citation type="submission" date="2015-07" db="EMBL/GenBank/DDBJ databases">
        <title>Draft Genome Sequences of Anaerolinea thermolimosa IMO-1, Bellilinea caldifistulae GOMI-1, Leptolinea tardivitalis YMTK-2, Levilinea saccharolytica KIBI-1,Longilinea arvoryzae KOME-1, Previously Described as Members of the Anaerolineaceae (Chloroflexi).</title>
        <authorList>
            <person name="Sekiguchi Y."/>
            <person name="Ohashi A."/>
            <person name="Matsuura N."/>
            <person name="Tourlousse M.D."/>
        </authorList>
    </citation>
    <scope>NUCLEOTIDE SEQUENCE [LARGE SCALE GENOMIC DNA]</scope>
    <source>
        <strain evidence="2">KOME-1</strain>
    </source>
</reference>
<evidence type="ECO:0000313" key="3">
    <source>
        <dbReference type="Proteomes" id="UP000055060"/>
    </source>
</evidence>
<dbReference type="Gene3D" id="3.40.50.2000">
    <property type="entry name" value="Glycogen Phosphorylase B"/>
    <property type="match status" value="2"/>
</dbReference>
<dbReference type="AlphaFoldDB" id="A0A0S7BL43"/>
<protein>
    <submittedName>
        <fullName evidence="2">Glycosyltransferase</fullName>
    </submittedName>
</protein>
<gene>
    <name evidence="2" type="ORF">LARV_02272</name>
</gene>
<dbReference type="EMBL" id="DF967972">
    <property type="protein sequence ID" value="GAP14501.1"/>
    <property type="molecule type" value="Genomic_DNA"/>
</dbReference>
<dbReference type="RefSeq" id="WP_075073754.1">
    <property type="nucleotide sequence ID" value="NZ_DF967972.1"/>
</dbReference>
<dbReference type="InterPro" id="IPR028098">
    <property type="entry name" value="Glyco_trans_4-like_N"/>
</dbReference>
<dbReference type="Pfam" id="PF13439">
    <property type="entry name" value="Glyco_transf_4"/>
    <property type="match status" value="1"/>
</dbReference>
<dbReference type="STRING" id="360412.LARV_02272"/>
<accession>A0A0S7BL43</accession>
<organism evidence="2">
    <name type="scientific">Longilinea arvoryzae</name>
    <dbReference type="NCBI Taxonomy" id="360412"/>
    <lineage>
        <taxon>Bacteria</taxon>
        <taxon>Bacillati</taxon>
        <taxon>Chloroflexota</taxon>
        <taxon>Anaerolineae</taxon>
        <taxon>Anaerolineales</taxon>
        <taxon>Anaerolineaceae</taxon>
        <taxon>Longilinea</taxon>
    </lineage>
</organism>